<dbReference type="EMBL" id="DOTR01000082">
    <property type="protein sequence ID" value="HCA03266.1"/>
    <property type="molecule type" value="Genomic_DNA"/>
</dbReference>
<reference evidence="2" key="1">
    <citation type="journal article" date="2018" name="Nat. Biotechnol.">
        <title>A standardized bacterial taxonomy based on genome phylogeny substantially revises the tree of life.</title>
        <authorList>
            <person name="Parks D.H."/>
            <person name="Chuvochina M."/>
            <person name="Waite D.W."/>
            <person name="Rinke C."/>
            <person name="Skarshewski A."/>
            <person name="Chaumeil P.A."/>
            <person name="Hugenholtz P."/>
        </authorList>
    </citation>
    <scope>NUCLEOTIDE SEQUENCE [LARGE SCALE GENOMIC DNA]</scope>
    <source>
        <strain evidence="2">UBA11284</strain>
    </source>
</reference>
<name>A0A3D0KIG7_9GAMM</name>
<comment type="caution">
    <text evidence="2">The sequence shown here is derived from an EMBL/GenBank/DDBJ whole genome shotgun (WGS) entry which is preliminary data.</text>
</comment>
<protein>
    <submittedName>
        <fullName evidence="2">Uncharacterized protein</fullName>
    </submittedName>
</protein>
<dbReference type="AlphaFoldDB" id="A0A3D0KIG7"/>
<proteinExistence type="predicted"/>
<evidence type="ECO:0000256" key="1">
    <source>
        <dbReference type="SAM" id="MobiDB-lite"/>
    </source>
</evidence>
<organism evidence="2">
    <name type="scientific">Halomonas campaniensis</name>
    <dbReference type="NCBI Taxonomy" id="213554"/>
    <lineage>
        <taxon>Bacteria</taxon>
        <taxon>Pseudomonadati</taxon>
        <taxon>Pseudomonadota</taxon>
        <taxon>Gammaproteobacteria</taxon>
        <taxon>Oceanospirillales</taxon>
        <taxon>Halomonadaceae</taxon>
        <taxon>Halomonas</taxon>
    </lineage>
</organism>
<accession>A0A3D0KIG7</accession>
<sequence length="93" mass="10355">MRRDLLKRLEIVESQLGANEDQPTIWLSRPNENNEHPPPAGWTENGHPDPVTVMREPGESEESLRARAIAAFKARADRHPLAAAVFISIHSPG</sequence>
<gene>
    <name evidence="2" type="ORF">DEO68_14095</name>
</gene>
<feature type="region of interest" description="Disordered" evidence="1">
    <location>
        <begin position="19"/>
        <end position="62"/>
    </location>
</feature>
<evidence type="ECO:0000313" key="2">
    <source>
        <dbReference type="EMBL" id="HCA03266.1"/>
    </source>
</evidence>